<dbReference type="GeneID" id="16796905"/>
<evidence type="ECO:0000313" key="3">
    <source>
        <dbReference type="Proteomes" id="UP000014710"/>
    </source>
</evidence>
<keyword evidence="1" id="KW-0472">Membrane</keyword>
<dbReference type="Proteomes" id="UP000014710">
    <property type="component" value="Segment"/>
</dbReference>
<gene>
    <name evidence="2" type="ORF">Phi17:1_gp5</name>
</gene>
<evidence type="ECO:0000256" key="1">
    <source>
        <dbReference type="SAM" id="Phobius"/>
    </source>
</evidence>
<organism evidence="2 3">
    <name type="scientific">Cellulophaga phage phi17:1</name>
    <dbReference type="NCBI Taxonomy" id="1327980"/>
    <lineage>
        <taxon>Viruses</taxon>
        <taxon>Duplodnaviria</taxon>
        <taxon>Heunggongvirae</taxon>
        <taxon>Uroviricota</taxon>
        <taxon>Caudoviricetes</taxon>
        <taxon>Helsingorvirus</taxon>
        <taxon>Helsingorvirus Cba171</taxon>
    </lineage>
</organism>
<dbReference type="KEGG" id="vg:16796905"/>
<evidence type="ECO:0000313" key="2">
    <source>
        <dbReference type="EMBL" id="AGO48281.1"/>
    </source>
</evidence>
<protein>
    <submittedName>
        <fullName evidence="2">Uncharacterized protein</fullName>
    </submittedName>
</protein>
<accession>R9ZYT2</accession>
<dbReference type="EMBL" id="KC821617">
    <property type="protein sequence ID" value="AGO48281.1"/>
    <property type="molecule type" value="Genomic_DNA"/>
</dbReference>
<name>R9ZYT2_9CAUD</name>
<proteinExistence type="predicted"/>
<keyword evidence="3" id="KW-1185">Reference proteome</keyword>
<reference evidence="3" key="2">
    <citation type="submission" date="2013-03" db="EMBL/GenBank/DDBJ databases">
        <title>The Cellulophaga phages: a novel, diverse, and globally ubiquitous model system.</title>
        <authorList>
            <person name="Holmfeldt K."/>
            <person name="Solonenko N."/>
            <person name="Shah M."/>
            <person name="Corrier K."/>
            <person name="Riemann L."/>
            <person name="VerBerkmoes N.C."/>
            <person name="Sullivan M.B."/>
        </authorList>
    </citation>
    <scope>NUCLEOTIDE SEQUENCE [LARGE SCALE GENOMIC DNA]</scope>
</reference>
<keyword evidence="1" id="KW-1133">Transmembrane helix</keyword>
<sequence length="57" mass="6366">MKNLIKKLSEIKESIDIGKIGVYFVYFLSFVFLAVALITCFSLLFAIITGRIDASGF</sequence>
<reference evidence="2 3" key="1">
    <citation type="journal article" date="2013" name="Proc. Natl. Acad. Sci. U.S.A.">
        <title>Twelve previously unknown phage genera are ubiquitous in global oceans.</title>
        <authorList>
            <person name="Holmfeldt K."/>
            <person name="Solonenko N."/>
            <person name="Shah M."/>
            <person name="Corrier K."/>
            <person name="Riemann L."/>
            <person name="Verberkmoes N.C."/>
            <person name="Sullivan M.B."/>
        </authorList>
    </citation>
    <scope>NUCLEOTIDE SEQUENCE [LARGE SCALE GENOMIC DNA]</scope>
    <source>
        <strain evidence="2">Phi17:1</strain>
    </source>
</reference>
<feature type="transmembrane region" description="Helical" evidence="1">
    <location>
        <begin position="21"/>
        <end position="48"/>
    </location>
</feature>
<keyword evidence="1" id="KW-0812">Transmembrane</keyword>
<dbReference type="RefSeq" id="YP_008241321.1">
    <property type="nucleotide sequence ID" value="NC_021795.1"/>
</dbReference>